<dbReference type="Proteomes" id="UP001055072">
    <property type="component" value="Unassembled WGS sequence"/>
</dbReference>
<dbReference type="EMBL" id="MU274911">
    <property type="protein sequence ID" value="KAI0089262.1"/>
    <property type="molecule type" value="Genomic_DNA"/>
</dbReference>
<reference evidence="1" key="1">
    <citation type="journal article" date="2021" name="Environ. Microbiol.">
        <title>Gene family expansions and transcriptome signatures uncover fungal adaptations to wood decay.</title>
        <authorList>
            <person name="Hage H."/>
            <person name="Miyauchi S."/>
            <person name="Viragh M."/>
            <person name="Drula E."/>
            <person name="Min B."/>
            <person name="Chaduli D."/>
            <person name="Navarro D."/>
            <person name="Favel A."/>
            <person name="Norest M."/>
            <person name="Lesage-Meessen L."/>
            <person name="Balint B."/>
            <person name="Merenyi Z."/>
            <person name="de Eugenio L."/>
            <person name="Morin E."/>
            <person name="Martinez A.T."/>
            <person name="Baldrian P."/>
            <person name="Stursova M."/>
            <person name="Martinez M.J."/>
            <person name="Novotny C."/>
            <person name="Magnuson J.K."/>
            <person name="Spatafora J.W."/>
            <person name="Maurice S."/>
            <person name="Pangilinan J."/>
            <person name="Andreopoulos W."/>
            <person name="LaButti K."/>
            <person name="Hundley H."/>
            <person name="Na H."/>
            <person name="Kuo A."/>
            <person name="Barry K."/>
            <person name="Lipzen A."/>
            <person name="Henrissat B."/>
            <person name="Riley R."/>
            <person name="Ahrendt S."/>
            <person name="Nagy L.G."/>
            <person name="Grigoriev I.V."/>
            <person name="Martin F."/>
            <person name="Rosso M.N."/>
        </authorList>
    </citation>
    <scope>NUCLEOTIDE SEQUENCE</scope>
    <source>
        <strain evidence="1">CBS 384.51</strain>
    </source>
</reference>
<comment type="caution">
    <text evidence="1">The sequence shown here is derived from an EMBL/GenBank/DDBJ whole genome shotgun (WGS) entry which is preliminary data.</text>
</comment>
<protein>
    <submittedName>
        <fullName evidence="1">Uncharacterized protein</fullName>
    </submittedName>
</protein>
<organism evidence="1 2">
    <name type="scientific">Irpex rosettiformis</name>
    <dbReference type="NCBI Taxonomy" id="378272"/>
    <lineage>
        <taxon>Eukaryota</taxon>
        <taxon>Fungi</taxon>
        <taxon>Dikarya</taxon>
        <taxon>Basidiomycota</taxon>
        <taxon>Agaricomycotina</taxon>
        <taxon>Agaricomycetes</taxon>
        <taxon>Polyporales</taxon>
        <taxon>Irpicaceae</taxon>
        <taxon>Irpex</taxon>
    </lineage>
</organism>
<accession>A0ACB8U4M1</accession>
<name>A0ACB8U4M1_9APHY</name>
<evidence type="ECO:0000313" key="1">
    <source>
        <dbReference type="EMBL" id="KAI0089262.1"/>
    </source>
</evidence>
<proteinExistence type="predicted"/>
<sequence>MTSELSNALNPRAAQHRTRARQRQTDIGHAPTSVAHHDVAQRTAHSYVPHRSELELAIIPPEQPQVPVPTPTVANRQALNTVQELLQAVVTQNAAVQAERARRRAWEQEQEARRVQREVELQSQLEQMKSELQLLKASVSIQKQPSQPLLDERFHEETFQPPLPEPAAYIEEITTPTLQDQHIPRSEATEASSTSNHLAPAFVEGSSSIPLPIPGASNRDMHDLSAQDGSFNRMLPSPTLTDATTDPTVSSPVPPRHAQPHVPSASSSADSPSHLQLSPPLETPPVGLPSPAQSSTYTSPIMPTTRPQTPSSRALGKRRTPPSPASDYSSEDSETEPPSGQSEAPRKRKNGHDRRCLTIQHAMRVHLLKCMRLRSNEALPQSYDESRSLAPDEPVRFVWEKTVKKSPHNAAMKKRILRDFVARRKRYKDVPDKDFDKTVLDAVFEQSFLTLRQKFKLQKDDSSAIQYKLREDQKYMKSRRKDRKKTKLAKRTEQRKKLGMFAHSTFDPALLLECMSSDESCDEHVEEVYPTSERSKVQLFITRGPTWRSSRLVRFYSLLDAEDVAEQLQLGSASVFASNKHRRPLPRKERRVGPPKDGLIMPPQGVASWMISRRWVKETSETHPDLEGVLEGLVEDSPGFDWGGFDVLGEESEEEGEQEVEEEEFIPRSDTSYSLAHALAPPM</sequence>
<gene>
    <name evidence="1" type="ORF">BDY19DRAFT_944941</name>
</gene>
<keyword evidence="2" id="KW-1185">Reference proteome</keyword>
<evidence type="ECO:0000313" key="2">
    <source>
        <dbReference type="Proteomes" id="UP001055072"/>
    </source>
</evidence>